<dbReference type="Gene3D" id="1.10.287.130">
    <property type="match status" value="1"/>
</dbReference>
<dbReference type="Pfam" id="PF08448">
    <property type="entry name" value="PAS_4"/>
    <property type="match status" value="1"/>
</dbReference>
<protein>
    <recommendedName>
        <fullName evidence="3">histidine kinase</fullName>
        <ecNumber evidence="3">2.7.13.3</ecNumber>
    </recommendedName>
</protein>
<dbReference type="Pfam" id="PF01590">
    <property type="entry name" value="GAF"/>
    <property type="match status" value="2"/>
</dbReference>
<sequence>MDSVNQLLKHAPIGILYESLEGGILKANSVFCRLIGYSEAELRRLDYRSITHPEDLPLELNLLQQIIQGQPSETVIKKRFFSQDGSLIWAEVKLALVGEPVDEDSYLMIFVTDLSDRQRVAEEIQQRREREALLSDISAQIRTTFDFSAIVQLAVVRLQQALDTDRVLAYQLLPDQSGTCIAESVSLCYPAMLGQSFPAECIPPPYIEAYRLGKLWCVANVEQEPLADCHRAMLKQVQTRSMIAVSIQRIQETVDPQKRTLWGLLVVHHCRTPRNWTTDEQQLVQAVADQVTIALEQASLLQQLQTYAQELEDHVNQRTRSLERSLQFEQLIRSLTETLRKDLSEDQVLKAAVEGLVQTLAIDGCYASLFHPRQRSLEVRYEHSSPPSDQSLVGQRFAIQSWPEPCRQKLLAGEACIHEVSWASLRELPLPILVRSDRAASEPLNSDSTVITQLISPILDNQGLIGALCVYHTQPRHFEPAEIKLIEQVANQCAIALRQAYLYRQEHEQRASAEHFRLFLEKSIDIFVEYDQEQRYIAINSAGLALLGYPLPEVLGKTNRELLGSSGQELDQLIAQAFKTGEPVFVDHELSLPSGTRLFETIYTPIADPAGVVQRVVGVCRDISDFRRQWQLLETQNHQLTETTRLKEEFIATTSHELRTPLTAILGFSNVLLQEFFGQLNPKQKDYIERIHLSGQHLLDLINDILDLSRLEADRLELEPQQIFINDICESVISLIQEHVENQNLSLEMEVEPELEYIVADPRRLKQMLLNLLTNAVKFTPAGAVGMKVYRSHQQQSDSIPDTVNFLVWDTGIGIAKAEQDLLFTPFSQIDNSLSRQHQGSGLGLVITRKLAELHGGSITLESESGNGSRFILSLPLQESAQPLLGLNYIAIKPMT</sequence>
<dbReference type="InterPro" id="IPR003661">
    <property type="entry name" value="HisK_dim/P_dom"/>
</dbReference>
<dbReference type="PROSITE" id="PS50112">
    <property type="entry name" value="PAS"/>
    <property type="match status" value="2"/>
</dbReference>
<feature type="domain" description="PAC" evidence="11">
    <location>
        <begin position="74"/>
        <end position="126"/>
    </location>
</feature>
<dbReference type="SMART" id="SM00388">
    <property type="entry name" value="HisKA"/>
    <property type="match status" value="1"/>
</dbReference>
<comment type="caution">
    <text evidence="12">The sequence shown here is derived from an EMBL/GenBank/DDBJ whole genome shotgun (WGS) entry which is preliminary data.</text>
</comment>
<dbReference type="Gene3D" id="3.30.565.10">
    <property type="entry name" value="Histidine kinase-like ATPase, C-terminal domain"/>
    <property type="match status" value="1"/>
</dbReference>
<dbReference type="CDD" id="cd16922">
    <property type="entry name" value="HATPase_EvgS-ArcB-TorS-like"/>
    <property type="match status" value="1"/>
</dbReference>
<evidence type="ECO:0000256" key="7">
    <source>
        <dbReference type="ARBA" id="ARBA00023012"/>
    </source>
</evidence>
<dbReference type="EMBL" id="JAMPKM010000003">
    <property type="protein sequence ID" value="MEP0816976.1"/>
    <property type="molecule type" value="Genomic_DNA"/>
</dbReference>
<dbReference type="InterPro" id="IPR036890">
    <property type="entry name" value="HATPase_C_sf"/>
</dbReference>
<dbReference type="PROSITE" id="PS50046">
    <property type="entry name" value="PHYTOCHROME_2"/>
    <property type="match status" value="2"/>
</dbReference>
<dbReference type="Pfam" id="PF00512">
    <property type="entry name" value="HisKA"/>
    <property type="match status" value="1"/>
</dbReference>
<dbReference type="InterPro" id="IPR003018">
    <property type="entry name" value="GAF"/>
</dbReference>
<feature type="domain" description="Phytochrome chromophore attachment site" evidence="8">
    <location>
        <begin position="146"/>
        <end position="290"/>
    </location>
</feature>
<dbReference type="NCBIfam" id="TIGR00229">
    <property type="entry name" value="sensory_box"/>
    <property type="match status" value="2"/>
</dbReference>
<organism evidence="12 13">
    <name type="scientific">Trichocoleus desertorum GB2-A4</name>
    <dbReference type="NCBI Taxonomy" id="2933944"/>
    <lineage>
        <taxon>Bacteria</taxon>
        <taxon>Bacillati</taxon>
        <taxon>Cyanobacteriota</taxon>
        <taxon>Cyanophyceae</taxon>
        <taxon>Leptolyngbyales</taxon>
        <taxon>Trichocoleusaceae</taxon>
        <taxon>Trichocoleus</taxon>
    </lineage>
</organism>
<dbReference type="CDD" id="cd00130">
    <property type="entry name" value="PAS"/>
    <property type="match status" value="2"/>
</dbReference>
<dbReference type="RefSeq" id="WP_190439331.1">
    <property type="nucleotide sequence ID" value="NZ_JAMPKM010000003.1"/>
</dbReference>
<evidence type="ECO:0000256" key="4">
    <source>
        <dbReference type="ARBA" id="ARBA00022553"/>
    </source>
</evidence>
<dbReference type="SUPFAM" id="SSF55785">
    <property type="entry name" value="PYP-like sensor domain (PAS domain)"/>
    <property type="match status" value="2"/>
</dbReference>
<reference evidence="12 13" key="1">
    <citation type="submission" date="2022-04" db="EMBL/GenBank/DDBJ databases">
        <title>Positive selection, recombination, and allopatry shape intraspecific diversity of widespread and dominant cyanobacteria.</title>
        <authorList>
            <person name="Wei J."/>
            <person name="Shu W."/>
            <person name="Hu C."/>
        </authorList>
    </citation>
    <scope>NUCLEOTIDE SEQUENCE [LARGE SCALE GENOMIC DNA]</scope>
    <source>
        <strain evidence="12 13">GB2-A4</strain>
    </source>
</reference>
<dbReference type="Pfam" id="PF02518">
    <property type="entry name" value="HATPase_c"/>
    <property type="match status" value="1"/>
</dbReference>
<dbReference type="InterPro" id="IPR035965">
    <property type="entry name" value="PAS-like_dom_sf"/>
</dbReference>
<dbReference type="SMART" id="SM00387">
    <property type="entry name" value="HATPase_c"/>
    <property type="match status" value="1"/>
</dbReference>
<feature type="domain" description="Phytochrome chromophore attachment site" evidence="8">
    <location>
        <begin position="450"/>
        <end position="492"/>
    </location>
</feature>
<comment type="similarity">
    <text evidence="2">In the N-terminal section; belongs to the phytochrome family.</text>
</comment>
<dbReference type="InterPro" id="IPR013656">
    <property type="entry name" value="PAS_4"/>
</dbReference>
<dbReference type="PROSITE" id="PS50113">
    <property type="entry name" value="PAC"/>
    <property type="match status" value="2"/>
</dbReference>
<dbReference type="Gene3D" id="3.30.450.20">
    <property type="entry name" value="PAS domain"/>
    <property type="match status" value="2"/>
</dbReference>
<evidence type="ECO:0000256" key="2">
    <source>
        <dbReference type="ARBA" id="ARBA00006402"/>
    </source>
</evidence>
<keyword evidence="5" id="KW-0808">Transferase</keyword>
<dbReference type="SUPFAM" id="SSF55781">
    <property type="entry name" value="GAF domain-like"/>
    <property type="match status" value="2"/>
</dbReference>
<dbReference type="SUPFAM" id="SSF47384">
    <property type="entry name" value="Homodimeric domain of signal transducing histidine kinase"/>
    <property type="match status" value="1"/>
</dbReference>
<dbReference type="InterPro" id="IPR005467">
    <property type="entry name" value="His_kinase_dom"/>
</dbReference>
<dbReference type="EC" id="2.7.13.3" evidence="3"/>
<evidence type="ECO:0000259" key="11">
    <source>
        <dbReference type="PROSITE" id="PS50113"/>
    </source>
</evidence>
<evidence type="ECO:0000256" key="3">
    <source>
        <dbReference type="ARBA" id="ARBA00012438"/>
    </source>
</evidence>
<name>A0ABV0J5B7_9CYAN</name>
<evidence type="ECO:0000256" key="1">
    <source>
        <dbReference type="ARBA" id="ARBA00000085"/>
    </source>
</evidence>
<feature type="domain" description="PAS" evidence="10">
    <location>
        <begin position="512"/>
        <end position="558"/>
    </location>
</feature>
<evidence type="ECO:0000313" key="12">
    <source>
        <dbReference type="EMBL" id="MEP0816976.1"/>
    </source>
</evidence>
<dbReference type="InterPro" id="IPR004358">
    <property type="entry name" value="Sig_transdc_His_kin-like_C"/>
</dbReference>
<feature type="domain" description="PAC" evidence="11">
    <location>
        <begin position="579"/>
        <end position="635"/>
    </location>
</feature>
<evidence type="ECO:0000259" key="8">
    <source>
        <dbReference type="PROSITE" id="PS50046"/>
    </source>
</evidence>
<dbReference type="InterPro" id="IPR036097">
    <property type="entry name" value="HisK_dim/P_sf"/>
</dbReference>
<evidence type="ECO:0000259" key="9">
    <source>
        <dbReference type="PROSITE" id="PS50109"/>
    </source>
</evidence>
<dbReference type="InterPro" id="IPR003594">
    <property type="entry name" value="HATPase_dom"/>
</dbReference>
<evidence type="ECO:0000313" key="13">
    <source>
        <dbReference type="Proteomes" id="UP001464891"/>
    </source>
</evidence>
<keyword evidence="7" id="KW-0902">Two-component regulatory system</keyword>
<keyword evidence="13" id="KW-1185">Reference proteome</keyword>
<dbReference type="Gene3D" id="3.30.450.40">
    <property type="match status" value="2"/>
</dbReference>
<evidence type="ECO:0000256" key="6">
    <source>
        <dbReference type="ARBA" id="ARBA00022777"/>
    </source>
</evidence>
<keyword evidence="6" id="KW-0418">Kinase</keyword>
<proteinExistence type="inferred from homology"/>
<dbReference type="InterPro" id="IPR013655">
    <property type="entry name" value="PAS_fold_3"/>
</dbReference>
<dbReference type="PROSITE" id="PS50109">
    <property type="entry name" value="HIS_KIN"/>
    <property type="match status" value="1"/>
</dbReference>
<dbReference type="PANTHER" id="PTHR43047:SF63">
    <property type="entry name" value="HISTIDINE KINASE"/>
    <property type="match status" value="1"/>
</dbReference>
<feature type="domain" description="Histidine kinase" evidence="9">
    <location>
        <begin position="653"/>
        <end position="879"/>
    </location>
</feature>
<dbReference type="SMART" id="SM00065">
    <property type="entry name" value="GAF"/>
    <property type="match status" value="2"/>
</dbReference>
<evidence type="ECO:0000256" key="5">
    <source>
        <dbReference type="ARBA" id="ARBA00022679"/>
    </source>
</evidence>
<dbReference type="InterPro" id="IPR029016">
    <property type="entry name" value="GAF-like_dom_sf"/>
</dbReference>
<dbReference type="InterPro" id="IPR000700">
    <property type="entry name" value="PAS-assoc_C"/>
</dbReference>
<feature type="domain" description="PAS" evidence="10">
    <location>
        <begin position="1"/>
        <end position="70"/>
    </location>
</feature>
<evidence type="ECO:0000259" key="10">
    <source>
        <dbReference type="PROSITE" id="PS50112"/>
    </source>
</evidence>
<dbReference type="SUPFAM" id="SSF55874">
    <property type="entry name" value="ATPase domain of HSP90 chaperone/DNA topoisomerase II/histidine kinase"/>
    <property type="match status" value="1"/>
</dbReference>
<dbReference type="SMART" id="SM00086">
    <property type="entry name" value="PAC"/>
    <property type="match status" value="2"/>
</dbReference>
<gene>
    <name evidence="12" type="ORF">NC998_07690</name>
</gene>
<dbReference type="PRINTS" id="PR00344">
    <property type="entry name" value="BCTRLSENSOR"/>
</dbReference>
<dbReference type="PANTHER" id="PTHR43047">
    <property type="entry name" value="TWO-COMPONENT HISTIDINE PROTEIN KINASE"/>
    <property type="match status" value="1"/>
</dbReference>
<comment type="catalytic activity">
    <reaction evidence="1">
        <text>ATP + protein L-histidine = ADP + protein N-phospho-L-histidine.</text>
        <dbReference type="EC" id="2.7.13.3"/>
    </reaction>
</comment>
<dbReference type="InterPro" id="IPR016132">
    <property type="entry name" value="Phyto_chromo_attachment"/>
</dbReference>
<dbReference type="SMART" id="SM00091">
    <property type="entry name" value="PAS"/>
    <property type="match status" value="2"/>
</dbReference>
<dbReference type="Pfam" id="PF08447">
    <property type="entry name" value="PAS_3"/>
    <property type="match status" value="1"/>
</dbReference>
<dbReference type="Proteomes" id="UP001464891">
    <property type="component" value="Unassembled WGS sequence"/>
</dbReference>
<dbReference type="CDD" id="cd00082">
    <property type="entry name" value="HisKA"/>
    <property type="match status" value="1"/>
</dbReference>
<accession>A0ABV0J5B7</accession>
<dbReference type="InterPro" id="IPR000014">
    <property type="entry name" value="PAS"/>
</dbReference>
<dbReference type="InterPro" id="IPR001610">
    <property type="entry name" value="PAC"/>
</dbReference>
<keyword evidence="4" id="KW-0597">Phosphoprotein</keyword>